<organism evidence="2 3">
    <name type="scientific">Liquidambar formosana</name>
    <name type="common">Formosan gum</name>
    <dbReference type="NCBI Taxonomy" id="63359"/>
    <lineage>
        <taxon>Eukaryota</taxon>
        <taxon>Viridiplantae</taxon>
        <taxon>Streptophyta</taxon>
        <taxon>Embryophyta</taxon>
        <taxon>Tracheophyta</taxon>
        <taxon>Spermatophyta</taxon>
        <taxon>Magnoliopsida</taxon>
        <taxon>eudicotyledons</taxon>
        <taxon>Gunneridae</taxon>
        <taxon>Pentapetalae</taxon>
        <taxon>Saxifragales</taxon>
        <taxon>Altingiaceae</taxon>
        <taxon>Liquidambar</taxon>
    </lineage>
</organism>
<dbReference type="InterPro" id="IPR025799">
    <property type="entry name" value="Arg_MeTrfase"/>
</dbReference>
<dbReference type="GO" id="GO:0016274">
    <property type="term" value="F:protein-arginine N-methyltransferase activity"/>
    <property type="evidence" value="ECO:0007669"/>
    <property type="project" value="InterPro"/>
</dbReference>
<reference evidence="2 3" key="1">
    <citation type="journal article" date="2024" name="Plant J.">
        <title>Genome sequences and population genomics reveal climatic adaptation and genomic divergence between two closely related sweetgum species.</title>
        <authorList>
            <person name="Xu W.Q."/>
            <person name="Ren C.Q."/>
            <person name="Zhang X.Y."/>
            <person name="Comes H.P."/>
            <person name="Liu X.H."/>
            <person name="Li Y.G."/>
            <person name="Kettle C.J."/>
            <person name="Jalonen R."/>
            <person name="Gaisberger H."/>
            <person name="Ma Y.Z."/>
            <person name="Qiu Y.X."/>
        </authorList>
    </citation>
    <scope>NUCLEOTIDE SEQUENCE [LARGE SCALE GENOMIC DNA]</scope>
    <source>
        <strain evidence="2">Hangzhou</strain>
    </source>
</reference>
<gene>
    <name evidence="2" type="ORF">L1049_001545</name>
</gene>
<dbReference type="InterPro" id="IPR029063">
    <property type="entry name" value="SAM-dependent_MTases_sf"/>
</dbReference>
<evidence type="ECO:0000313" key="3">
    <source>
        <dbReference type="Proteomes" id="UP001415857"/>
    </source>
</evidence>
<protein>
    <submittedName>
        <fullName evidence="2">Uncharacterized protein</fullName>
    </submittedName>
</protein>
<evidence type="ECO:0000256" key="1">
    <source>
        <dbReference type="ARBA" id="ARBA00022691"/>
    </source>
</evidence>
<evidence type="ECO:0000313" key="2">
    <source>
        <dbReference type="EMBL" id="KAK9269767.1"/>
    </source>
</evidence>
<dbReference type="Gene3D" id="3.40.50.150">
    <property type="entry name" value="Vaccinia Virus protein VP39"/>
    <property type="match status" value="1"/>
</dbReference>
<dbReference type="Gene3D" id="2.70.160.11">
    <property type="entry name" value="Hnrnp arginine n-methyltransferase1"/>
    <property type="match status" value="2"/>
</dbReference>
<keyword evidence="3" id="KW-1185">Reference proteome</keyword>
<name>A0AAP0NCP3_LIQFO</name>
<dbReference type="SUPFAM" id="SSF53335">
    <property type="entry name" value="S-adenosyl-L-methionine-dependent methyltransferases"/>
    <property type="match status" value="1"/>
</dbReference>
<accession>A0AAP0NCP3</accession>
<dbReference type="EMBL" id="JBBPBK010000015">
    <property type="protein sequence ID" value="KAK9269767.1"/>
    <property type="molecule type" value="Genomic_DNA"/>
</dbReference>
<dbReference type="PANTHER" id="PTHR11006">
    <property type="entry name" value="PROTEIN ARGININE N-METHYLTRANSFERASE"/>
    <property type="match status" value="1"/>
</dbReference>
<dbReference type="PANTHER" id="PTHR11006:SF68">
    <property type="entry name" value="PROTEIN ARGININE N-METHYLTRANSFERASE PRMT10"/>
    <property type="match status" value="1"/>
</dbReference>
<dbReference type="Proteomes" id="UP001415857">
    <property type="component" value="Unassembled WGS sequence"/>
</dbReference>
<keyword evidence="1" id="KW-0949">S-adenosyl-L-methionine</keyword>
<dbReference type="AlphaFoldDB" id="A0AAP0NCP3"/>
<proteinExistence type="predicted"/>
<sequence>MGYFLLRESMFDSVICARDRWLKPTGVMYPSHARMWLAPIRSGLADQKRSDYEASMDDWHCFLNETKTYYGVDMGVLTRAFSEEQKKYYLQVFLLHPSIRVNEGDDLIVSFSMNRSKENHRLMEVELGFEMRHSSGKLLPPFKKKFYIE</sequence>
<comment type="caution">
    <text evidence="2">The sequence shown here is derived from an EMBL/GenBank/DDBJ whole genome shotgun (WGS) entry which is preliminary data.</text>
</comment>
<dbReference type="GO" id="GO:0005634">
    <property type="term" value="C:nucleus"/>
    <property type="evidence" value="ECO:0007669"/>
    <property type="project" value="TreeGrafter"/>
</dbReference>
<dbReference type="GO" id="GO:0042054">
    <property type="term" value="F:histone methyltransferase activity"/>
    <property type="evidence" value="ECO:0007669"/>
    <property type="project" value="TreeGrafter"/>
</dbReference>